<dbReference type="Proteomes" id="UP000198393">
    <property type="component" value="Unassembled WGS sequence"/>
</dbReference>
<reference evidence="2 3" key="1">
    <citation type="submission" date="2017-06" db="EMBL/GenBank/DDBJ databases">
        <authorList>
            <person name="Kim H.J."/>
            <person name="Triplett B.A."/>
        </authorList>
    </citation>
    <scope>NUCLEOTIDE SEQUENCE [LARGE SCALE GENOMIC DNA]</scope>
    <source>
        <strain evidence="2 3">DSM 19307</strain>
    </source>
</reference>
<name>A0A239L4Z2_EKHLU</name>
<dbReference type="EMBL" id="FZPD01000005">
    <property type="protein sequence ID" value="SNT25380.1"/>
    <property type="molecule type" value="Genomic_DNA"/>
</dbReference>
<dbReference type="OrthoDB" id="965683at2"/>
<protein>
    <recommendedName>
        <fullName evidence="4">Outer membrane protein beta-barrel domain-containing protein</fullName>
    </recommendedName>
</protein>
<evidence type="ECO:0000313" key="3">
    <source>
        <dbReference type="Proteomes" id="UP000198393"/>
    </source>
</evidence>
<proteinExistence type="predicted"/>
<dbReference type="RefSeq" id="WP_089357666.1">
    <property type="nucleotide sequence ID" value="NZ_FZPD01000005.1"/>
</dbReference>
<accession>A0A239L4Z2</accession>
<feature type="chain" id="PRO_5012467063" description="Outer membrane protein beta-barrel domain-containing protein" evidence="1">
    <location>
        <begin position="20"/>
        <end position="238"/>
    </location>
</feature>
<evidence type="ECO:0008006" key="4">
    <source>
        <dbReference type="Google" id="ProtNLM"/>
    </source>
</evidence>
<keyword evidence="3" id="KW-1185">Reference proteome</keyword>
<feature type="signal peptide" evidence="1">
    <location>
        <begin position="1"/>
        <end position="19"/>
    </location>
</feature>
<sequence length="238" mass="26049">MKKLLLVSLMIFLTSIVYAQDDSGGTSPTSGELLIEITSSPFGRDGNTYSSSSNNTLLNFGQFRARYFLDETLVPRLGIWFSIDDNRDGMTTPDATETISQFMFTPGIEYHFTNEGGFTSYAALDVILSGRSVKRISETDSDISGALPSGDVSSITDPNQSFSFQNRGYFGIGAMGAVGADYHFSSRFYMGAEIGFYFITGKSSDVEIDGALYQEGIKFFESGVKTSNSFRIGFKLLN</sequence>
<keyword evidence="1" id="KW-0732">Signal</keyword>
<dbReference type="AlphaFoldDB" id="A0A239L4Z2"/>
<organism evidence="2 3">
    <name type="scientific">Ekhidna lutea</name>
    <dbReference type="NCBI Taxonomy" id="447679"/>
    <lineage>
        <taxon>Bacteria</taxon>
        <taxon>Pseudomonadati</taxon>
        <taxon>Bacteroidota</taxon>
        <taxon>Cytophagia</taxon>
        <taxon>Cytophagales</taxon>
        <taxon>Reichenbachiellaceae</taxon>
        <taxon>Ekhidna</taxon>
    </lineage>
</organism>
<dbReference type="Gene3D" id="2.40.160.20">
    <property type="match status" value="1"/>
</dbReference>
<gene>
    <name evidence="2" type="ORF">SAMN05421640_2971</name>
</gene>
<evidence type="ECO:0000256" key="1">
    <source>
        <dbReference type="SAM" id="SignalP"/>
    </source>
</evidence>
<evidence type="ECO:0000313" key="2">
    <source>
        <dbReference type="EMBL" id="SNT25380.1"/>
    </source>
</evidence>